<evidence type="ECO:0000256" key="2">
    <source>
        <dbReference type="SAM" id="SignalP"/>
    </source>
</evidence>
<comment type="caution">
    <text evidence="3">The sequence shown here is derived from an EMBL/GenBank/DDBJ whole genome shotgun (WGS) entry which is preliminary data.</text>
</comment>
<name>A0A2H0RGE2_9BACT</name>
<reference evidence="3 4" key="1">
    <citation type="submission" date="2017-09" db="EMBL/GenBank/DDBJ databases">
        <title>Depth-based differentiation of microbial function through sediment-hosted aquifers and enrichment of novel symbionts in the deep terrestrial subsurface.</title>
        <authorList>
            <person name="Probst A.J."/>
            <person name="Ladd B."/>
            <person name="Jarett J.K."/>
            <person name="Geller-Mcgrath D.E."/>
            <person name="Sieber C.M."/>
            <person name="Emerson J.B."/>
            <person name="Anantharaman K."/>
            <person name="Thomas B.C."/>
            <person name="Malmstrom R."/>
            <person name="Stieglmeier M."/>
            <person name="Klingl A."/>
            <person name="Woyke T."/>
            <person name="Ryan C.M."/>
            <person name="Banfield J.F."/>
        </authorList>
    </citation>
    <scope>NUCLEOTIDE SEQUENCE [LARGE SCALE GENOMIC DNA]</scope>
    <source>
        <strain evidence="3">CG10_big_fil_rev_8_21_14_0_10_50_13</strain>
    </source>
</reference>
<sequence>MFSAGSISKAQPLSRSLLAGLLVAFLFLSQAGRVMAEADEDTPPSEPPPVEELSETTVIETGDAVAESTVVNEINTTEIETESASSTPLVESVATTTATSTSSDQSLAGGE</sequence>
<feature type="chain" id="PRO_5013829913" evidence="2">
    <location>
        <begin position="37"/>
        <end position="111"/>
    </location>
</feature>
<gene>
    <name evidence="3" type="ORF">COV09_01070</name>
</gene>
<organism evidence="3 4">
    <name type="scientific">Candidatus Vogelbacteria bacterium CG10_big_fil_rev_8_21_14_0_10_50_13</name>
    <dbReference type="NCBI Taxonomy" id="1975044"/>
    <lineage>
        <taxon>Bacteria</taxon>
        <taxon>Candidatus Vogeliibacteriota</taxon>
    </lineage>
</organism>
<feature type="signal peptide" evidence="2">
    <location>
        <begin position="1"/>
        <end position="36"/>
    </location>
</feature>
<accession>A0A2H0RGE2</accession>
<dbReference type="EMBL" id="PCYJ01000017">
    <property type="protein sequence ID" value="PIR45500.1"/>
    <property type="molecule type" value="Genomic_DNA"/>
</dbReference>
<proteinExistence type="predicted"/>
<evidence type="ECO:0000313" key="4">
    <source>
        <dbReference type="Proteomes" id="UP000230906"/>
    </source>
</evidence>
<dbReference type="Proteomes" id="UP000230906">
    <property type="component" value="Unassembled WGS sequence"/>
</dbReference>
<feature type="compositionally biased region" description="Low complexity" evidence="1">
    <location>
        <begin position="94"/>
        <end position="103"/>
    </location>
</feature>
<evidence type="ECO:0000313" key="3">
    <source>
        <dbReference type="EMBL" id="PIR45500.1"/>
    </source>
</evidence>
<dbReference type="AlphaFoldDB" id="A0A2H0RGE2"/>
<protein>
    <submittedName>
        <fullName evidence="3">Uncharacterized protein</fullName>
    </submittedName>
</protein>
<feature type="region of interest" description="Disordered" evidence="1">
    <location>
        <begin position="77"/>
        <end position="111"/>
    </location>
</feature>
<evidence type="ECO:0000256" key="1">
    <source>
        <dbReference type="SAM" id="MobiDB-lite"/>
    </source>
</evidence>
<feature type="non-terminal residue" evidence="3">
    <location>
        <position position="111"/>
    </location>
</feature>
<keyword evidence="2" id="KW-0732">Signal</keyword>